<dbReference type="InterPro" id="IPR036890">
    <property type="entry name" value="HATPase_C_sf"/>
</dbReference>
<name>A0A7W9YI53_9ACTN</name>
<dbReference type="RefSeq" id="WP_343070483.1">
    <property type="nucleotide sequence ID" value="NZ_JACHDS010000001.1"/>
</dbReference>
<dbReference type="CDD" id="cd16936">
    <property type="entry name" value="HATPase_RsbW-like"/>
    <property type="match status" value="1"/>
</dbReference>
<dbReference type="EMBL" id="JACHDS010000001">
    <property type="protein sequence ID" value="MBB6171626.1"/>
    <property type="molecule type" value="Genomic_DNA"/>
</dbReference>
<keyword evidence="1" id="KW-0418">Kinase</keyword>
<dbReference type="PANTHER" id="PTHR35526:SF3">
    <property type="entry name" value="ANTI-SIGMA-F FACTOR RSBW"/>
    <property type="match status" value="1"/>
</dbReference>
<evidence type="ECO:0000256" key="1">
    <source>
        <dbReference type="ARBA" id="ARBA00022527"/>
    </source>
</evidence>
<dbReference type="GO" id="GO:0004674">
    <property type="term" value="F:protein serine/threonine kinase activity"/>
    <property type="evidence" value="ECO:0007669"/>
    <property type="project" value="UniProtKB-KW"/>
</dbReference>
<dbReference type="InterPro" id="IPR003594">
    <property type="entry name" value="HATPase_dom"/>
</dbReference>
<evidence type="ECO:0000313" key="4">
    <source>
        <dbReference type="Proteomes" id="UP000546642"/>
    </source>
</evidence>
<dbReference type="PANTHER" id="PTHR35526">
    <property type="entry name" value="ANTI-SIGMA-F FACTOR RSBW-RELATED"/>
    <property type="match status" value="1"/>
</dbReference>
<dbReference type="SUPFAM" id="SSF55874">
    <property type="entry name" value="ATPase domain of HSP90 chaperone/DNA topoisomerase II/histidine kinase"/>
    <property type="match status" value="1"/>
</dbReference>
<keyword evidence="4" id="KW-1185">Reference proteome</keyword>
<dbReference type="Proteomes" id="UP000546642">
    <property type="component" value="Unassembled WGS sequence"/>
</dbReference>
<comment type="caution">
    <text evidence="3">The sequence shown here is derived from an EMBL/GenBank/DDBJ whole genome shotgun (WGS) entry which is preliminary data.</text>
</comment>
<dbReference type="AlphaFoldDB" id="A0A7W9YI53"/>
<evidence type="ECO:0000313" key="3">
    <source>
        <dbReference type="EMBL" id="MBB6171626.1"/>
    </source>
</evidence>
<dbReference type="Gene3D" id="3.30.565.10">
    <property type="entry name" value="Histidine kinase-like ATPase, C-terminal domain"/>
    <property type="match status" value="1"/>
</dbReference>
<accession>A0A7W9YI53</accession>
<dbReference type="Pfam" id="PF13581">
    <property type="entry name" value="HATPase_c_2"/>
    <property type="match status" value="1"/>
</dbReference>
<evidence type="ECO:0000259" key="2">
    <source>
        <dbReference type="Pfam" id="PF13581"/>
    </source>
</evidence>
<sequence>MHNITGRPVPGCPGTFRHAADHRLTFAGRPASIGVLRDWVARHIRLGRHAYPPSLTDDLVICASEMGTNAIRHSRSGLPGGVFTASMWQSPGCVCLEVRDMGPHPGTPSIPHIPDSASADFTGESGRGLGFVSALCHGRCGYTLPPSPRGHTVWCELRTPPR</sequence>
<gene>
    <name evidence="3" type="ORF">HNR23_001686</name>
</gene>
<proteinExistence type="predicted"/>
<dbReference type="InterPro" id="IPR050267">
    <property type="entry name" value="Anti-sigma-factor_SerPK"/>
</dbReference>
<reference evidence="3 4" key="1">
    <citation type="submission" date="2020-08" db="EMBL/GenBank/DDBJ databases">
        <title>Sequencing the genomes of 1000 actinobacteria strains.</title>
        <authorList>
            <person name="Klenk H.-P."/>
        </authorList>
    </citation>
    <scope>NUCLEOTIDE SEQUENCE [LARGE SCALE GENOMIC DNA]</scope>
    <source>
        <strain evidence="3 4">DSM 46659</strain>
    </source>
</reference>
<keyword evidence="1" id="KW-0723">Serine/threonine-protein kinase</keyword>
<keyword evidence="1" id="KW-0808">Transferase</keyword>
<organism evidence="3 4">
    <name type="scientific">Nocardiopsis mwathae</name>
    <dbReference type="NCBI Taxonomy" id="1472723"/>
    <lineage>
        <taxon>Bacteria</taxon>
        <taxon>Bacillati</taxon>
        <taxon>Actinomycetota</taxon>
        <taxon>Actinomycetes</taxon>
        <taxon>Streptosporangiales</taxon>
        <taxon>Nocardiopsidaceae</taxon>
        <taxon>Nocardiopsis</taxon>
    </lineage>
</organism>
<protein>
    <submittedName>
        <fullName evidence="3">Anti-sigma regulatory factor (Ser/Thr protein kinase)</fullName>
    </submittedName>
</protein>
<feature type="domain" description="Histidine kinase/HSP90-like ATPase" evidence="2">
    <location>
        <begin position="27"/>
        <end position="137"/>
    </location>
</feature>